<dbReference type="GO" id="GO:0008195">
    <property type="term" value="F:phosphatidate phosphatase activity"/>
    <property type="evidence" value="ECO:0007669"/>
    <property type="project" value="TreeGrafter"/>
</dbReference>
<dbReference type="InterPro" id="IPR043216">
    <property type="entry name" value="PAP-like"/>
</dbReference>
<keyword evidence="4 6" id="KW-1133">Transmembrane helix</keyword>
<comment type="similarity">
    <text evidence="2">Belongs to the PA-phosphatase related phosphoesterase family.</text>
</comment>
<keyword evidence="5 6" id="KW-0472">Membrane</keyword>
<feature type="transmembrane region" description="Helical" evidence="6">
    <location>
        <begin position="76"/>
        <end position="100"/>
    </location>
</feature>
<dbReference type="InterPro" id="IPR036938">
    <property type="entry name" value="PAP2/HPO_sf"/>
</dbReference>
<dbReference type="InterPro" id="IPR000326">
    <property type="entry name" value="PAP2/HPO"/>
</dbReference>
<protein>
    <submittedName>
        <fullName evidence="8">Putative lipid phosphate phosphatase</fullName>
    </submittedName>
</protein>
<evidence type="ECO:0000256" key="1">
    <source>
        <dbReference type="ARBA" id="ARBA00004141"/>
    </source>
</evidence>
<reference evidence="8" key="1">
    <citation type="submission" date="2017-01" db="EMBL/GenBank/DDBJ databases">
        <title>A deep insight into the sialotranscriptome of adult male and female Cluex tarsalis mosquitoes.</title>
        <authorList>
            <person name="Ribeiro J.M."/>
            <person name="Moreira F."/>
            <person name="Bernard K.A."/>
            <person name="Calvo E."/>
        </authorList>
    </citation>
    <scope>NUCLEOTIDE SEQUENCE</scope>
    <source>
        <strain evidence="8">Kern County</strain>
        <tissue evidence="8">Salivary glands</tissue>
    </source>
</reference>
<feature type="transmembrane region" description="Helical" evidence="6">
    <location>
        <begin position="253"/>
        <end position="273"/>
    </location>
</feature>
<dbReference type="GO" id="GO:0005886">
    <property type="term" value="C:plasma membrane"/>
    <property type="evidence" value="ECO:0007669"/>
    <property type="project" value="TreeGrafter"/>
</dbReference>
<evidence type="ECO:0000259" key="7">
    <source>
        <dbReference type="SMART" id="SM00014"/>
    </source>
</evidence>
<dbReference type="SUPFAM" id="SSF48317">
    <property type="entry name" value="Acid phosphatase/Vanadium-dependent haloperoxidase"/>
    <property type="match status" value="1"/>
</dbReference>
<dbReference type="PANTHER" id="PTHR10165:SF103">
    <property type="entry name" value="PHOSPHOLIPID PHOSPHATASE HOMOLOG 1.2 HOMOLOG"/>
    <property type="match status" value="1"/>
</dbReference>
<dbReference type="Pfam" id="PF01569">
    <property type="entry name" value="PAP2"/>
    <property type="match status" value="1"/>
</dbReference>
<evidence type="ECO:0000256" key="2">
    <source>
        <dbReference type="ARBA" id="ARBA00008816"/>
    </source>
</evidence>
<evidence type="ECO:0000256" key="3">
    <source>
        <dbReference type="ARBA" id="ARBA00022692"/>
    </source>
</evidence>
<evidence type="ECO:0000256" key="4">
    <source>
        <dbReference type="ARBA" id="ARBA00022989"/>
    </source>
</evidence>
<accession>A0A1Q3FIP4</accession>
<dbReference type="CDD" id="cd03384">
    <property type="entry name" value="PAP2_wunen"/>
    <property type="match status" value="1"/>
</dbReference>
<sequence>MLQKSHKSNAVISSLDGLMNSRSCRLVRRLVTLRRVITIVVIFIAISEFGSLGEMFRRGFYCDDRSIQRPFNGDTITAGVIVVSGLLPLLLIWLAEALFYSPATPEYTKMADAPSSRCSTSWRLSWFWFKKYGRGLLLKLIVVEMLKIFTSEHRPHFLNTCRPDVVCEGNEYIAKYTCTNTEDRSYFVRDASRSFPSGHSSVSVYGAIFMIWYLQCRSPKLRSSMALPLCQMVLATWAIFCPLSRIIDNRHHWWDVLAGAMIGVVTAFLTCTLSCKNFADAKQDVTPIVYKEHGINLIETNGHYKEENLRNIIHTT</sequence>
<evidence type="ECO:0000256" key="5">
    <source>
        <dbReference type="ARBA" id="ARBA00023136"/>
    </source>
</evidence>
<feature type="transmembrane region" description="Helical" evidence="6">
    <location>
        <begin position="226"/>
        <end position="247"/>
    </location>
</feature>
<dbReference type="EMBL" id="GFDL01007598">
    <property type="protein sequence ID" value="JAV27447.1"/>
    <property type="molecule type" value="Transcribed_RNA"/>
</dbReference>
<name>A0A1Q3FIP4_CULTA</name>
<dbReference type="Gene3D" id="1.20.144.10">
    <property type="entry name" value="Phosphatidic acid phosphatase type 2/haloperoxidase"/>
    <property type="match status" value="1"/>
</dbReference>
<dbReference type="SMART" id="SM00014">
    <property type="entry name" value="acidPPc"/>
    <property type="match status" value="1"/>
</dbReference>
<feature type="transmembrane region" description="Helical" evidence="6">
    <location>
        <begin position="36"/>
        <end position="56"/>
    </location>
</feature>
<keyword evidence="3 6" id="KW-0812">Transmembrane</keyword>
<evidence type="ECO:0000313" key="8">
    <source>
        <dbReference type="EMBL" id="JAV27447.1"/>
    </source>
</evidence>
<dbReference type="GO" id="GO:0046839">
    <property type="term" value="P:phospholipid dephosphorylation"/>
    <property type="evidence" value="ECO:0007669"/>
    <property type="project" value="TreeGrafter"/>
</dbReference>
<comment type="subcellular location">
    <subcellularLocation>
        <location evidence="1">Membrane</location>
        <topology evidence="1">Multi-pass membrane protein</topology>
    </subcellularLocation>
</comment>
<dbReference type="AlphaFoldDB" id="A0A1Q3FIP4"/>
<dbReference type="PANTHER" id="PTHR10165">
    <property type="entry name" value="LIPID PHOSPHATE PHOSPHATASE"/>
    <property type="match status" value="1"/>
</dbReference>
<feature type="domain" description="Phosphatidic acid phosphatase type 2/haloperoxidase" evidence="7">
    <location>
        <begin position="136"/>
        <end position="271"/>
    </location>
</feature>
<dbReference type="GO" id="GO:0007165">
    <property type="term" value="P:signal transduction"/>
    <property type="evidence" value="ECO:0007669"/>
    <property type="project" value="TreeGrafter"/>
</dbReference>
<proteinExistence type="inferred from homology"/>
<organism evidence="8">
    <name type="scientific">Culex tarsalis</name>
    <name type="common">Encephalitis mosquito</name>
    <dbReference type="NCBI Taxonomy" id="7177"/>
    <lineage>
        <taxon>Eukaryota</taxon>
        <taxon>Metazoa</taxon>
        <taxon>Ecdysozoa</taxon>
        <taxon>Arthropoda</taxon>
        <taxon>Hexapoda</taxon>
        <taxon>Insecta</taxon>
        <taxon>Pterygota</taxon>
        <taxon>Neoptera</taxon>
        <taxon>Endopterygota</taxon>
        <taxon>Diptera</taxon>
        <taxon>Nematocera</taxon>
        <taxon>Culicoidea</taxon>
        <taxon>Culicidae</taxon>
        <taxon>Culicinae</taxon>
        <taxon>Culicini</taxon>
        <taxon>Culex</taxon>
        <taxon>Culex</taxon>
    </lineage>
</organism>
<evidence type="ECO:0000256" key="6">
    <source>
        <dbReference type="SAM" id="Phobius"/>
    </source>
</evidence>
<dbReference type="GO" id="GO:0006644">
    <property type="term" value="P:phospholipid metabolic process"/>
    <property type="evidence" value="ECO:0007669"/>
    <property type="project" value="InterPro"/>
</dbReference>